<dbReference type="GeneID" id="36514915"/>
<dbReference type="RefSeq" id="XP_024663492.1">
    <property type="nucleotide sequence ID" value="XM_024807724.1"/>
</dbReference>
<dbReference type="PANTHER" id="PTHR12748">
    <property type="entry name" value="ORIGIN RECOGNITION COMPLEX SUBUNIT 3"/>
    <property type="match status" value="1"/>
</dbReference>
<dbReference type="GO" id="GO:0003688">
    <property type="term" value="F:DNA replication origin binding"/>
    <property type="evidence" value="ECO:0007669"/>
    <property type="project" value="TreeGrafter"/>
</dbReference>
<evidence type="ECO:0000256" key="3">
    <source>
        <dbReference type="ARBA" id="ARBA00022705"/>
    </source>
</evidence>
<evidence type="ECO:0000259" key="7">
    <source>
        <dbReference type="Pfam" id="PF18137"/>
    </source>
</evidence>
<accession>A0A2T0FEX1</accession>
<gene>
    <name evidence="8" type="ORF">B9G98_01166</name>
</gene>
<dbReference type="GO" id="GO:0005656">
    <property type="term" value="C:nuclear pre-replicative complex"/>
    <property type="evidence" value="ECO:0007669"/>
    <property type="project" value="TreeGrafter"/>
</dbReference>
<organism evidence="8 9">
    <name type="scientific">Wickerhamiella sorbophila</name>
    <dbReference type="NCBI Taxonomy" id="45607"/>
    <lineage>
        <taxon>Eukaryota</taxon>
        <taxon>Fungi</taxon>
        <taxon>Dikarya</taxon>
        <taxon>Ascomycota</taxon>
        <taxon>Saccharomycotina</taxon>
        <taxon>Dipodascomycetes</taxon>
        <taxon>Dipodascales</taxon>
        <taxon>Trichomonascaceae</taxon>
        <taxon>Wickerhamiella</taxon>
    </lineage>
</organism>
<comment type="caution">
    <text evidence="8">The sequence shown here is derived from an EMBL/GenBank/DDBJ whole genome shotgun (WGS) entry which is preliminary data.</text>
</comment>
<evidence type="ECO:0000256" key="4">
    <source>
        <dbReference type="ARBA" id="ARBA00023125"/>
    </source>
</evidence>
<dbReference type="EMBL" id="NDIQ01000001">
    <property type="protein sequence ID" value="PRT53546.1"/>
    <property type="molecule type" value="Genomic_DNA"/>
</dbReference>
<keyword evidence="9" id="KW-1185">Reference proteome</keyword>
<dbReference type="InterPro" id="IPR020795">
    <property type="entry name" value="ORC3"/>
</dbReference>
<evidence type="ECO:0000259" key="6">
    <source>
        <dbReference type="Pfam" id="PF07034"/>
    </source>
</evidence>
<dbReference type="Pfam" id="PF18137">
    <property type="entry name" value="WHD_ORC"/>
    <property type="match status" value="1"/>
</dbReference>
<reference evidence="8 9" key="1">
    <citation type="submission" date="2017-04" db="EMBL/GenBank/DDBJ databases">
        <title>Genome sequencing of [Candida] sorbophila.</title>
        <authorList>
            <person name="Ahn J.O."/>
        </authorList>
    </citation>
    <scope>NUCLEOTIDE SEQUENCE [LARGE SCALE GENOMIC DNA]</scope>
    <source>
        <strain evidence="8 9">DS02</strain>
    </source>
</reference>
<dbReference type="OrthoDB" id="10265211at2759"/>
<name>A0A2T0FEX1_9ASCO</name>
<dbReference type="GO" id="GO:0005664">
    <property type="term" value="C:nuclear origin of replication recognition complex"/>
    <property type="evidence" value="ECO:0007669"/>
    <property type="project" value="InterPro"/>
</dbReference>
<dbReference type="CDD" id="cd20704">
    <property type="entry name" value="Orc3"/>
    <property type="match status" value="1"/>
</dbReference>
<dbReference type="InterPro" id="IPR045667">
    <property type="entry name" value="ORC3_N"/>
</dbReference>
<dbReference type="AlphaFoldDB" id="A0A2T0FEX1"/>
<evidence type="ECO:0000256" key="1">
    <source>
        <dbReference type="ARBA" id="ARBA00004123"/>
    </source>
</evidence>
<evidence type="ECO:0000256" key="2">
    <source>
        <dbReference type="ARBA" id="ARBA00010977"/>
    </source>
</evidence>
<dbReference type="Pfam" id="PF07034">
    <property type="entry name" value="ORC3_N"/>
    <property type="match status" value="1"/>
</dbReference>
<dbReference type="GO" id="GO:0031261">
    <property type="term" value="C:DNA replication preinitiation complex"/>
    <property type="evidence" value="ECO:0007669"/>
    <property type="project" value="TreeGrafter"/>
</dbReference>
<dbReference type="Proteomes" id="UP000238350">
    <property type="component" value="Unassembled WGS sequence"/>
</dbReference>
<sequence>MDEQETVYVLKPKPLRSVGPDGRLRQRVKARFEGAEPDSSIEHRVKQYLHGREIIESVAQSLVDEQLQNVMGGLEHFISDTQHNDQLPVSMLTQASNKVVVERLKEQPGIAMVQIHSKECPNLKSALKLVVNRFTNREKLDDIPVDRRLTYDFGILNDWLQPETTKKLVVYIEDTECFDVAILDGLMHYMTIYLNCLPFHLVLSLTTSPKLVMETVSQSTLSDISACAFNMSADTSKYLAAVRAKLTEIDINVGEDLIQELTPLRFDRAAQALKYAVLAKSCGGPNPKQINDIALHRTVFAPTQRPALETALAVPAYFGGDQSAIPLAVLYQIYRESSMYINIFDFYTEFRAHINKPETVDESLWEKQALAWFLEGIAELKLMGVLRDCKRKFECVEKVSWMGV</sequence>
<evidence type="ECO:0008006" key="10">
    <source>
        <dbReference type="Google" id="ProtNLM"/>
    </source>
</evidence>
<dbReference type="STRING" id="45607.A0A2T0FEX1"/>
<dbReference type="InterPro" id="IPR040855">
    <property type="entry name" value="ORC_WH_C"/>
</dbReference>
<dbReference type="PANTHER" id="PTHR12748:SF0">
    <property type="entry name" value="ORIGIN RECOGNITION COMPLEX SUBUNIT 3"/>
    <property type="match status" value="1"/>
</dbReference>
<dbReference type="GO" id="GO:0006270">
    <property type="term" value="P:DNA replication initiation"/>
    <property type="evidence" value="ECO:0007669"/>
    <property type="project" value="TreeGrafter"/>
</dbReference>
<protein>
    <recommendedName>
        <fullName evidence="10">Origin recognition complex subunit 3</fullName>
    </recommendedName>
</protein>
<comment type="similarity">
    <text evidence="2">Belongs to the ORC3 family.</text>
</comment>
<evidence type="ECO:0000313" key="9">
    <source>
        <dbReference type="Proteomes" id="UP000238350"/>
    </source>
</evidence>
<proteinExistence type="inferred from homology"/>
<feature type="domain" description="Origin recognition complex subunit 3 winged helix C-terminal" evidence="7">
    <location>
        <begin position="326"/>
        <end position="401"/>
    </location>
</feature>
<comment type="subcellular location">
    <subcellularLocation>
        <location evidence="1">Nucleus</location>
    </subcellularLocation>
</comment>
<evidence type="ECO:0000256" key="5">
    <source>
        <dbReference type="ARBA" id="ARBA00023242"/>
    </source>
</evidence>
<keyword evidence="3" id="KW-0235">DNA replication</keyword>
<feature type="domain" description="Origin recognition complex subunit 3 N-terminal" evidence="6">
    <location>
        <begin position="2"/>
        <end position="246"/>
    </location>
</feature>
<evidence type="ECO:0000313" key="8">
    <source>
        <dbReference type="EMBL" id="PRT53546.1"/>
    </source>
</evidence>
<keyword evidence="5" id="KW-0539">Nucleus</keyword>
<keyword evidence="4" id="KW-0238">DNA-binding</keyword>